<evidence type="ECO:0000259" key="22">
    <source>
        <dbReference type="PROSITE" id="PS50011"/>
    </source>
</evidence>
<evidence type="ECO:0000256" key="6">
    <source>
        <dbReference type="ARBA" id="ARBA00022679"/>
    </source>
</evidence>
<dbReference type="Proteomes" id="UP001417504">
    <property type="component" value="Unassembled WGS sequence"/>
</dbReference>
<feature type="binding site" evidence="19">
    <location>
        <position position="419"/>
    </location>
    <ligand>
        <name>ATP</name>
        <dbReference type="ChEBI" id="CHEBI:30616"/>
    </ligand>
</feature>
<dbReference type="InterPro" id="IPR013320">
    <property type="entry name" value="ConA-like_dom_sf"/>
</dbReference>
<keyword evidence="12 19" id="KW-0067">ATP-binding</keyword>
<dbReference type="SMART" id="SM00220">
    <property type="entry name" value="S_TKc"/>
    <property type="match status" value="1"/>
</dbReference>
<evidence type="ECO:0000256" key="19">
    <source>
        <dbReference type="PROSITE-ProRule" id="PRU10141"/>
    </source>
</evidence>
<dbReference type="FunFam" id="3.30.200.20:FF:000112">
    <property type="entry name" value="Lectin-domain containing receptor kinase A4.3"/>
    <property type="match status" value="1"/>
</dbReference>
<dbReference type="CDD" id="cd06899">
    <property type="entry name" value="lectin_legume_LecRK_Arcelin_ConA"/>
    <property type="match status" value="1"/>
</dbReference>
<evidence type="ECO:0000256" key="13">
    <source>
        <dbReference type="ARBA" id="ARBA00022989"/>
    </source>
</evidence>
<dbReference type="PROSITE" id="PS50011">
    <property type="entry name" value="PROTEIN_KINASE_DOM"/>
    <property type="match status" value="1"/>
</dbReference>
<sequence length="713" mass="78989">MWSPFSDKPPSNFFSLHDMPSNPNSNPNLHGHATLPPTPPPPHHPPKSHPCPTPTPTVLYIQRLPKLRPPIRRLSQNPPKRAPPAHRPLHQPNRPRLLQTPSPLPPNSSSDPPRDPLPLPLPFSFSTTFVFAMVPEISNRSGQGIALVISPDFRINGAYPAEYFGLFNTSTNGLSSNHIFAVELDVGHSLQFKDIDDNHLGIDVNSLHSIDSASAAYYTGQKQSTKQSLLLVSGDPMQVWINYNGLNHQINVTIAPFGIPRPIAPLLSTKFDLSRVFVEEMYIGFSASNGGLCSSHYILGWSFSRNGVEAQELDLSSLPKVPKTRKSKKHVELMVGLSVAMFVVVLVGFVGVLFVIVRKRRYVEIREDWEQEFGPHRFPYKDLYRATKGFKDSELLGSGGFGKVYKGLIQSTNTQVAIKRISHNSKQGMKEFIAEIASLGRLSHRNMVHLLGYSRLKGELLLVYDYMPNGSLDKFLYDTNSTATKLKWDQRFRIIKNVASALLYLHQEWEQVVLHRDVKASNVLLDGNFNGRLGDFGLARLYDHGANPDTTHIAGTVGYIAPELSRLGKATPMTDVFAFGAFMLEVACGRRPIEAKEVPEKVILVDWVYECWKNGGILGTRDAWIGDDFVVEEMELVLKLGLLCSHSVPSARPTMSQVVQYLDGDAPLPEITLQGWPVGMPSTVGGDGFSSNIAAYSSSQSLLTLNSARSTDT</sequence>
<dbReference type="Gene3D" id="1.10.510.10">
    <property type="entry name" value="Transferase(Phosphotransferase) domain 1"/>
    <property type="match status" value="1"/>
</dbReference>
<feature type="region of interest" description="Disordered" evidence="20">
    <location>
        <begin position="1"/>
        <end position="57"/>
    </location>
</feature>
<feature type="compositionally biased region" description="Pro residues" evidence="20">
    <location>
        <begin position="36"/>
        <end position="55"/>
    </location>
</feature>
<dbReference type="Pfam" id="PF00139">
    <property type="entry name" value="Lectin_legB"/>
    <property type="match status" value="1"/>
</dbReference>
<comment type="similarity">
    <text evidence="3">In the C-terminal section; belongs to the protein kinase superfamily. Ser/Thr protein kinase family.</text>
</comment>
<dbReference type="PANTHER" id="PTHR27007">
    <property type="match status" value="1"/>
</dbReference>
<keyword evidence="14 21" id="KW-0472">Membrane</keyword>
<dbReference type="Gene3D" id="3.30.200.20">
    <property type="entry name" value="Phosphorylase Kinase, domain 1"/>
    <property type="match status" value="1"/>
</dbReference>
<dbReference type="GO" id="GO:0004674">
    <property type="term" value="F:protein serine/threonine kinase activity"/>
    <property type="evidence" value="ECO:0007669"/>
    <property type="project" value="UniProtKB-KW"/>
</dbReference>
<evidence type="ECO:0000256" key="7">
    <source>
        <dbReference type="ARBA" id="ARBA00022692"/>
    </source>
</evidence>
<evidence type="ECO:0000256" key="2">
    <source>
        <dbReference type="ARBA" id="ARBA00008536"/>
    </source>
</evidence>
<dbReference type="InterPro" id="IPR000719">
    <property type="entry name" value="Prot_kinase_dom"/>
</dbReference>
<name>A0AAP0IY19_9MAGN</name>
<comment type="catalytic activity">
    <reaction evidence="18">
        <text>L-seryl-[protein] + ATP = O-phospho-L-seryl-[protein] + ADP + H(+)</text>
        <dbReference type="Rhea" id="RHEA:17989"/>
        <dbReference type="Rhea" id="RHEA-COMP:9863"/>
        <dbReference type="Rhea" id="RHEA-COMP:11604"/>
        <dbReference type="ChEBI" id="CHEBI:15378"/>
        <dbReference type="ChEBI" id="CHEBI:29999"/>
        <dbReference type="ChEBI" id="CHEBI:30616"/>
        <dbReference type="ChEBI" id="CHEBI:83421"/>
        <dbReference type="ChEBI" id="CHEBI:456216"/>
        <dbReference type="EC" id="2.7.11.1"/>
    </reaction>
</comment>
<evidence type="ECO:0000256" key="4">
    <source>
        <dbReference type="ARBA" id="ARBA00012513"/>
    </source>
</evidence>
<evidence type="ECO:0000256" key="9">
    <source>
        <dbReference type="ARBA" id="ARBA00022734"/>
    </source>
</evidence>
<dbReference type="InterPro" id="IPR011009">
    <property type="entry name" value="Kinase-like_dom_sf"/>
</dbReference>
<organism evidence="23 24">
    <name type="scientific">Stephania japonica</name>
    <dbReference type="NCBI Taxonomy" id="461633"/>
    <lineage>
        <taxon>Eukaryota</taxon>
        <taxon>Viridiplantae</taxon>
        <taxon>Streptophyta</taxon>
        <taxon>Embryophyta</taxon>
        <taxon>Tracheophyta</taxon>
        <taxon>Spermatophyta</taxon>
        <taxon>Magnoliopsida</taxon>
        <taxon>Ranunculales</taxon>
        <taxon>Menispermaceae</taxon>
        <taxon>Menispermoideae</taxon>
        <taxon>Cissampelideae</taxon>
        <taxon>Stephania</taxon>
    </lineage>
</organism>
<evidence type="ECO:0000256" key="10">
    <source>
        <dbReference type="ARBA" id="ARBA00022741"/>
    </source>
</evidence>
<feature type="compositionally biased region" description="Low complexity" evidence="20">
    <location>
        <begin position="97"/>
        <end position="111"/>
    </location>
</feature>
<gene>
    <name evidence="23" type="ORF">Sjap_013521</name>
</gene>
<evidence type="ECO:0000256" key="14">
    <source>
        <dbReference type="ARBA" id="ARBA00023136"/>
    </source>
</evidence>
<evidence type="ECO:0000256" key="5">
    <source>
        <dbReference type="ARBA" id="ARBA00022527"/>
    </source>
</evidence>
<feature type="region of interest" description="Disordered" evidence="20">
    <location>
        <begin position="69"/>
        <end position="118"/>
    </location>
</feature>
<dbReference type="InterPro" id="IPR001220">
    <property type="entry name" value="Legume_lectin_dom"/>
</dbReference>
<comment type="subcellular location">
    <subcellularLocation>
        <location evidence="1">Membrane</location>
        <topology evidence="1">Single-pass type I membrane protein</topology>
    </subcellularLocation>
</comment>
<dbReference type="Pfam" id="PF00069">
    <property type="entry name" value="Pkinase"/>
    <property type="match status" value="1"/>
</dbReference>
<feature type="transmembrane region" description="Helical" evidence="21">
    <location>
        <begin position="333"/>
        <end position="357"/>
    </location>
</feature>
<dbReference type="SUPFAM" id="SSF56112">
    <property type="entry name" value="Protein kinase-like (PK-like)"/>
    <property type="match status" value="1"/>
</dbReference>
<dbReference type="PROSITE" id="PS00107">
    <property type="entry name" value="PROTEIN_KINASE_ATP"/>
    <property type="match status" value="1"/>
</dbReference>
<proteinExistence type="inferred from homology"/>
<dbReference type="InterPro" id="IPR008271">
    <property type="entry name" value="Ser/Thr_kinase_AS"/>
</dbReference>
<keyword evidence="5" id="KW-0723">Serine/threonine-protein kinase</keyword>
<evidence type="ECO:0000256" key="12">
    <source>
        <dbReference type="ARBA" id="ARBA00022840"/>
    </source>
</evidence>
<dbReference type="InterPro" id="IPR017441">
    <property type="entry name" value="Protein_kinase_ATP_BS"/>
</dbReference>
<keyword evidence="7 21" id="KW-0812">Transmembrane</keyword>
<evidence type="ECO:0000313" key="23">
    <source>
        <dbReference type="EMBL" id="KAK9123919.1"/>
    </source>
</evidence>
<feature type="domain" description="Protein kinase" evidence="22">
    <location>
        <begin position="390"/>
        <end position="668"/>
    </location>
</feature>
<evidence type="ECO:0000256" key="21">
    <source>
        <dbReference type="SAM" id="Phobius"/>
    </source>
</evidence>
<dbReference type="Gene3D" id="2.60.120.200">
    <property type="match status" value="1"/>
</dbReference>
<dbReference type="CDD" id="cd14066">
    <property type="entry name" value="STKc_IRAK"/>
    <property type="match status" value="1"/>
</dbReference>
<dbReference type="GO" id="GO:0005524">
    <property type="term" value="F:ATP binding"/>
    <property type="evidence" value="ECO:0007669"/>
    <property type="project" value="UniProtKB-UniRule"/>
</dbReference>
<evidence type="ECO:0000313" key="24">
    <source>
        <dbReference type="Proteomes" id="UP001417504"/>
    </source>
</evidence>
<evidence type="ECO:0000256" key="1">
    <source>
        <dbReference type="ARBA" id="ARBA00004479"/>
    </source>
</evidence>
<dbReference type="InterPro" id="IPR050528">
    <property type="entry name" value="L-type_Lectin-RKs"/>
</dbReference>
<protein>
    <recommendedName>
        <fullName evidence="4">non-specific serine/threonine protein kinase</fullName>
        <ecNumber evidence="4">2.7.11.1</ecNumber>
    </recommendedName>
</protein>
<evidence type="ECO:0000256" key="3">
    <source>
        <dbReference type="ARBA" id="ARBA00010217"/>
    </source>
</evidence>
<keyword evidence="16" id="KW-0325">Glycoprotein</keyword>
<dbReference type="GO" id="GO:0016020">
    <property type="term" value="C:membrane"/>
    <property type="evidence" value="ECO:0007669"/>
    <property type="project" value="UniProtKB-SubCell"/>
</dbReference>
<keyword evidence="9" id="KW-0430">Lectin</keyword>
<evidence type="ECO:0000256" key="15">
    <source>
        <dbReference type="ARBA" id="ARBA00023170"/>
    </source>
</evidence>
<dbReference type="EMBL" id="JBBNAE010000005">
    <property type="protein sequence ID" value="KAK9123919.1"/>
    <property type="molecule type" value="Genomic_DNA"/>
</dbReference>
<keyword evidence="11" id="KW-0418">Kinase</keyword>
<comment type="similarity">
    <text evidence="2">In the N-terminal section; belongs to the leguminous lectin family.</text>
</comment>
<comment type="catalytic activity">
    <reaction evidence="17">
        <text>L-threonyl-[protein] + ATP = O-phospho-L-threonyl-[protein] + ADP + H(+)</text>
        <dbReference type="Rhea" id="RHEA:46608"/>
        <dbReference type="Rhea" id="RHEA-COMP:11060"/>
        <dbReference type="Rhea" id="RHEA-COMP:11605"/>
        <dbReference type="ChEBI" id="CHEBI:15378"/>
        <dbReference type="ChEBI" id="CHEBI:30013"/>
        <dbReference type="ChEBI" id="CHEBI:30616"/>
        <dbReference type="ChEBI" id="CHEBI:61977"/>
        <dbReference type="ChEBI" id="CHEBI:456216"/>
        <dbReference type="EC" id="2.7.11.1"/>
    </reaction>
</comment>
<evidence type="ECO:0000256" key="8">
    <source>
        <dbReference type="ARBA" id="ARBA00022729"/>
    </source>
</evidence>
<keyword evidence="13 21" id="KW-1133">Transmembrane helix</keyword>
<keyword evidence="10 19" id="KW-0547">Nucleotide-binding</keyword>
<evidence type="ECO:0000256" key="17">
    <source>
        <dbReference type="ARBA" id="ARBA00047899"/>
    </source>
</evidence>
<keyword evidence="24" id="KW-1185">Reference proteome</keyword>
<evidence type="ECO:0000256" key="11">
    <source>
        <dbReference type="ARBA" id="ARBA00022777"/>
    </source>
</evidence>
<dbReference type="FunFam" id="1.10.510.10:FF:000108">
    <property type="entry name" value="L-type lectin-domain containing receptor kinase S.4"/>
    <property type="match status" value="1"/>
</dbReference>
<evidence type="ECO:0000256" key="20">
    <source>
        <dbReference type="SAM" id="MobiDB-lite"/>
    </source>
</evidence>
<dbReference type="PROSITE" id="PS00108">
    <property type="entry name" value="PROTEIN_KINASE_ST"/>
    <property type="match status" value="1"/>
</dbReference>
<keyword evidence="6" id="KW-0808">Transferase</keyword>
<evidence type="ECO:0000256" key="16">
    <source>
        <dbReference type="ARBA" id="ARBA00023180"/>
    </source>
</evidence>
<comment type="caution">
    <text evidence="23">The sequence shown here is derived from an EMBL/GenBank/DDBJ whole genome shotgun (WGS) entry which is preliminary data.</text>
</comment>
<keyword evidence="15" id="KW-0675">Receptor</keyword>
<reference evidence="23 24" key="1">
    <citation type="submission" date="2024-01" db="EMBL/GenBank/DDBJ databases">
        <title>Genome assemblies of Stephania.</title>
        <authorList>
            <person name="Yang L."/>
        </authorList>
    </citation>
    <scope>NUCLEOTIDE SEQUENCE [LARGE SCALE GENOMIC DNA]</scope>
    <source>
        <strain evidence="23">QJT</strain>
        <tissue evidence="23">Leaf</tissue>
    </source>
</reference>
<dbReference type="GO" id="GO:0030246">
    <property type="term" value="F:carbohydrate binding"/>
    <property type="evidence" value="ECO:0007669"/>
    <property type="project" value="UniProtKB-KW"/>
</dbReference>
<dbReference type="AlphaFoldDB" id="A0AAP0IY19"/>
<keyword evidence="8" id="KW-0732">Signal</keyword>
<accession>A0AAP0IY19</accession>
<dbReference type="EC" id="2.7.11.1" evidence="4"/>
<dbReference type="SUPFAM" id="SSF49899">
    <property type="entry name" value="Concanavalin A-like lectins/glucanases"/>
    <property type="match status" value="2"/>
</dbReference>
<evidence type="ECO:0000256" key="18">
    <source>
        <dbReference type="ARBA" id="ARBA00048679"/>
    </source>
</evidence>